<sequence length="123" mass="13349">MGFSPMKRVNNLAKALAVQMPLAPPISNLYNSGSLKAVSPWREGRNDSALFVYNNASIATSYATYDLAGNVGFLTFKIFLNVSPNRQITDDGTEAHMSRLCPIAKVKKTTPQFYGRACSSTPG</sequence>
<dbReference type="WBParaSite" id="nRc.2.0.1.t15978-RA">
    <property type="protein sequence ID" value="nRc.2.0.1.t15978-RA"/>
    <property type="gene ID" value="nRc.2.0.1.g15978"/>
</dbReference>
<keyword evidence="1" id="KW-1185">Reference proteome</keyword>
<name>A0A915IP65_ROMCU</name>
<proteinExistence type="predicted"/>
<dbReference type="AlphaFoldDB" id="A0A915IP65"/>
<organism evidence="1 2">
    <name type="scientific">Romanomermis culicivorax</name>
    <name type="common">Nematode worm</name>
    <dbReference type="NCBI Taxonomy" id="13658"/>
    <lineage>
        <taxon>Eukaryota</taxon>
        <taxon>Metazoa</taxon>
        <taxon>Ecdysozoa</taxon>
        <taxon>Nematoda</taxon>
        <taxon>Enoplea</taxon>
        <taxon>Dorylaimia</taxon>
        <taxon>Mermithida</taxon>
        <taxon>Mermithoidea</taxon>
        <taxon>Mermithidae</taxon>
        <taxon>Romanomermis</taxon>
    </lineage>
</organism>
<accession>A0A915IP65</accession>
<dbReference type="Proteomes" id="UP000887565">
    <property type="component" value="Unplaced"/>
</dbReference>
<evidence type="ECO:0000313" key="2">
    <source>
        <dbReference type="WBParaSite" id="nRc.2.0.1.t15978-RA"/>
    </source>
</evidence>
<evidence type="ECO:0000313" key="1">
    <source>
        <dbReference type="Proteomes" id="UP000887565"/>
    </source>
</evidence>
<reference evidence="2" key="1">
    <citation type="submission" date="2022-11" db="UniProtKB">
        <authorList>
            <consortium name="WormBaseParasite"/>
        </authorList>
    </citation>
    <scope>IDENTIFICATION</scope>
</reference>
<protein>
    <submittedName>
        <fullName evidence="2">Uncharacterized protein</fullName>
    </submittedName>
</protein>